<dbReference type="Gene3D" id="4.10.1250.10">
    <property type="entry name" value="Aminomethyltransferase fragment"/>
    <property type="match status" value="1"/>
</dbReference>
<evidence type="ECO:0000313" key="5">
    <source>
        <dbReference type="Proteomes" id="UP000270296"/>
    </source>
</evidence>
<accession>A0A183JAK2</accession>
<evidence type="ECO:0000259" key="3">
    <source>
        <dbReference type="Pfam" id="PF01571"/>
    </source>
</evidence>
<proteinExistence type="predicted"/>
<dbReference type="InterPro" id="IPR028896">
    <property type="entry name" value="GcvT/YgfZ/DmdA"/>
</dbReference>
<dbReference type="SUPFAM" id="SSF103025">
    <property type="entry name" value="Folate-binding domain"/>
    <property type="match status" value="1"/>
</dbReference>
<evidence type="ECO:0000256" key="2">
    <source>
        <dbReference type="ARBA" id="ARBA00015825"/>
    </source>
</evidence>
<keyword evidence="5" id="KW-1185">Reference proteome</keyword>
<dbReference type="OrthoDB" id="10263536at2759"/>
<gene>
    <name evidence="4" type="ORF">SBAD_LOCUS12900</name>
</gene>
<dbReference type="WBParaSite" id="SBAD_0001331301-mRNA-1">
    <property type="protein sequence ID" value="SBAD_0001331301-mRNA-1"/>
    <property type="gene ID" value="SBAD_0001331301"/>
</dbReference>
<evidence type="ECO:0000313" key="6">
    <source>
        <dbReference type="WBParaSite" id="SBAD_0001331301-mRNA-1"/>
    </source>
</evidence>
<dbReference type="AlphaFoldDB" id="A0A183JAK2"/>
<evidence type="ECO:0000313" key="4">
    <source>
        <dbReference type="EMBL" id="VDP52565.1"/>
    </source>
</evidence>
<dbReference type="PANTHER" id="PTHR43757">
    <property type="entry name" value="AMINOMETHYLTRANSFERASE"/>
    <property type="match status" value="1"/>
</dbReference>
<dbReference type="Gene3D" id="3.30.1360.120">
    <property type="entry name" value="Probable tRNA modification gtpase trme, domain 1"/>
    <property type="match status" value="1"/>
</dbReference>
<dbReference type="Proteomes" id="UP000270296">
    <property type="component" value="Unassembled WGS sequence"/>
</dbReference>
<comment type="subunit">
    <text evidence="1">The glycine cleavage system is composed of four proteins: P, T, L and H.</text>
</comment>
<organism evidence="6">
    <name type="scientific">Soboliphyme baturini</name>
    <dbReference type="NCBI Taxonomy" id="241478"/>
    <lineage>
        <taxon>Eukaryota</taxon>
        <taxon>Metazoa</taxon>
        <taxon>Ecdysozoa</taxon>
        <taxon>Nematoda</taxon>
        <taxon>Enoplea</taxon>
        <taxon>Dorylaimia</taxon>
        <taxon>Dioctophymatida</taxon>
        <taxon>Dioctophymatoidea</taxon>
        <taxon>Soboliphymatidae</taxon>
        <taxon>Soboliphyme</taxon>
    </lineage>
</organism>
<dbReference type="GO" id="GO:0005739">
    <property type="term" value="C:mitochondrion"/>
    <property type="evidence" value="ECO:0007669"/>
    <property type="project" value="TreeGrafter"/>
</dbReference>
<feature type="domain" description="GCVT N-terminal" evidence="3">
    <location>
        <begin position="11"/>
        <end position="125"/>
    </location>
</feature>
<sequence length="181" mass="20255">MAEFMRFSTFITGPEMAKVLQSGVDFNMNDLKFMHSVKSSVFGVPDCRVTRCGYTGEDGVEISVDADKAPDLCNAILCSSSANVKLAGLGARDSLRLEAGLCLYGNDIDETTTPVEAALVWLIELLIDHYLVVSTLSCKKWSTMRRSGGRSNQRIKREDYLRWTRERNLQTTSHHALNRSR</sequence>
<reference evidence="4 5" key="2">
    <citation type="submission" date="2018-11" db="EMBL/GenBank/DDBJ databases">
        <authorList>
            <consortium name="Pathogen Informatics"/>
        </authorList>
    </citation>
    <scope>NUCLEOTIDE SEQUENCE [LARGE SCALE GENOMIC DNA]</scope>
</reference>
<evidence type="ECO:0000256" key="1">
    <source>
        <dbReference type="ARBA" id="ARBA00011690"/>
    </source>
</evidence>
<dbReference type="Pfam" id="PF01571">
    <property type="entry name" value="GCV_T"/>
    <property type="match status" value="1"/>
</dbReference>
<dbReference type="InterPro" id="IPR027266">
    <property type="entry name" value="TrmE/GcvT-like"/>
</dbReference>
<dbReference type="EMBL" id="UZAM01019272">
    <property type="protein sequence ID" value="VDP52565.1"/>
    <property type="molecule type" value="Genomic_DNA"/>
</dbReference>
<dbReference type="InterPro" id="IPR006222">
    <property type="entry name" value="GCVT_N"/>
</dbReference>
<name>A0A183JAK2_9BILA</name>
<protein>
    <recommendedName>
        <fullName evidence="2">Aminomethyltransferase, mitochondrial</fullName>
    </recommendedName>
</protein>
<dbReference type="PANTHER" id="PTHR43757:SF16">
    <property type="entry name" value="AMINOMETHYLTRANSFERASE, MITOCHONDRIAL"/>
    <property type="match status" value="1"/>
</dbReference>
<reference evidence="6" key="1">
    <citation type="submission" date="2016-06" db="UniProtKB">
        <authorList>
            <consortium name="WormBaseParasite"/>
        </authorList>
    </citation>
    <scope>IDENTIFICATION</scope>
</reference>